<gene>
    <name evidence="1" type="ORF">EZS27_034663</name>
    <name evidence="2" type="ORF">EZS27_034664</name>
</gene>
<organism evidence="2">
    <name type="scientific">termite gut metagenome</name>
    <dbReference type="NCBI Taxonomy" id="433724"/>
    <lineage>
        <taxon>unclassified sequences</taxon>
        <taxon>metagenomes</taxon>
        <taxon>organismal metagenomes</taxon>
    </lineage>
</organism>
<sequence>HVNILISDIIYDIEHILRFQFEKYFNHYYSMLKNILGEEKAGENWATLLEYGTQNRIMITLQNMGLSRHTTNKINKECKGALIIEGGKLKSINKSMILSKFSSGSLEYDEVKNLL</sequence>
<feature type="non-terminal residue" evidence="2">
    <location>
        <position position="1"/>
    </location>
</feature>
<dbReference type="AlphaFoldDB" id="A0A5J4Q027"/>
<reference evidence="2" key="1">
    <citation type="submission" date="2019-03" db="EMBL/GenBank/DDBJ databases">
        <title>Single cell metagenomics reveals metabolic interactions within the superorganism composed of flagellate Streblomastix strix and complex community of Bacteroidetes bacteria on its surface.</title>
        <authorList>
            <person name="Treitli S.C."/>
            <person name="Kolisko M."/>
            <person name="Husnik F."/>
            <person name="Keeling P."/>
            <person name="Hampl V."/>
        </authorList>
    </citation>
    <scope>NUCLEOTIDE SEQUENCE</scope>
    <source>
        <strain evidence="2">STM</strain>
    </source>
</reference>
<comment type="caution">
    <text evidence="2">The sequence shown here is derived from an EMBL/GenBank/DDBJ whole genome shotgun (WGS) entry which is preliminary data.</text>
</comment>
<dbReference type="EMBL" id="SNRY01005512">
    <property type="protein sequence ID" value="KAA6314771.1"/>
    <property type="molecule type" value="Genomic_DNA"/>
</dbReference>
<dbReference type="EMBL" id="SNRY01005512">
    <property type="protein sequence ID" value="KAA6314772.1"/>
    <property type="molecule type" value="Genomic_DNA"/>
</dbReference>
<accession>A0A5J4Q027</accession>
<evidence type="ECO:0000313" key="1">
    <source>
        <dbReference type="EMBL" id="KAA6314771.1"/>
    </source>
</evidence>
<proteinExistence type="predicted"/>
<evidence type="ECO:0000313" key="2">
    <source>
        <dbReference type="EMBL" id="KAA6314772.1"/>
    </source>
</evidence>
<name>A0A5J4Q027_9ZZZZ</name>
<protein>
    <submittedName>
        <fullName evidence="2">Uncharacterized protein</fullName>
    </submittedName>
</protein>